<dbReference type="InterPro" id="IPR002937">
    <property type="entry name" value="Amino_oxidase"/>
</dbReference>
<keyword evidence="4" id="KW-1185">Reference proteome</keyword>
<dbReference type="InterPro" id="IPR050281">
    <property type="entry name" value="Flavin_monoamine_oxidase"/>
</dbReference>
<evidence type="ECO:0000256" key="1">
    <source>
        <dbReference type="SAM" id="SignalP"/>
    </source>
</evidence>
<dbReference type="GO" id="GO:0001716">
    <property type="term" value="F:L-amino-acid oxidase activity"/>
    <property type="evidence" value="ECO:0007669"/>
    <property type="project" value="TreeGrafter"/>
</dbReference>
<sequence>MGSSLIPAFWAAILAFTQLSYADPVYQEHVAFKDTPMLEASGAQNINIEYNTALDGELTIAYGSCGMNKLQHAHHHIGSTHIGSHPLAKRHSDWESRRPTKFVWLVPENIGKGCLHAFVESELVGRSEEYEVRRRKLRKRTSKFADVADPLGPWFDGVEYLKQKNPNETFVAQTKEKKFGILGAGISGLLIALILDSVNITNWKILESSNRVGGRMYTSYLNNTAPEEYQYHELGPMRFPYTITDEETNETFPIMDQRMVFQLADVLNEVNKDEDPALQINFIPWIQKSDNAPVVTSKRRPDGTVPGTLETTLDPSLLDNANLTYSNATAVAEATKALDDFKHLDAERIRLYAKNVFRAHKEAVETGLFDFSEVEYLRYVMGFDNNITDQATTTAVVWPMWEFETVYFMATEWRTVDKGLSRIPEAFRPLVSNRTSFNTKVSGVKYNKDTNSLTVSSRPTGSNPLTTTKTTEEFDYIFNSVPFNLLRFWDLPPYSNLLKRAIERTVFDGAVKVAVQYETRFWEHLEHPIYGGCGRVDIYGIGQICYPSFNINETGPGVMLSSYISSADATVACSMPEAEHISYILDAMVAIHGPVAREQFTGNYARHCWENDEHHAGSWAVPIVPQQQLYLPSFHNSEFNTVFVGEHTSFTHSWVFSALESGVRGAVQMLLDVGLVEEAKSKAGFFVKAPNHAKGQVAMFCSV</sequence>
<dbReference type="Pfam" id="PF01593">
    <property type="entry name" value="Amino_oxidase"/>
    <property type="match status" value="1"/>
</dbReference>
<dbReference type="Proteomes" id="UP000799753">
    <property type="component" value="Unassembled WGS sequence"/>
</dbReference>
<dbReference type="InterPro" id="IPR036188">
    <property type="entry name" value="FAD/NAD-bd_sf"/>
</dbReference>
<dbReference type="AlphaFoldDB" id="A0A6A6RW34"/>
<evidence type="ECO:0000313" key="4">
    <source>
        <dbReference type="Proteomes" id="UP000799753"/>
    </source>
</evidence>
<dbReference type="SUPFAM" id="SSF54373">
    <property type="entry name" value="FAD-linked reductases, C-terminal domain"/>
    <property type="match status" value="1"/>
</dbReference>
<name>A0A6A6RW34_9PLEO</name>
<dbReference type="PANTHER" id="PTHR10742">
    <property type="entry name" value="FLAVIN MONOAMINE OXIDASE"/>
    <property type="match status" value="1"/>
</dbReference>
<dbReference type="EMBL" id="MU006790">
    <property type="protein sequence ID" value="KAF2638428.1"/>
    <property type="molecule type" value="Genomic_DNA"/>
</dbReference>
<dbReference type="Gene3D" id="3.50.50.60">
    <property type="entry name" value="FAD/NAD(P)-binding domain"/>
    <property type="match status" value="1"/>
</dbReference>
<organism evidence="3 4">
    <name type="scientific">Massarina eburnea CBS 473.64</name>
    <dbReference type="NCBI Taxonomy" id="1395130"/>
    <lineage>
        <taxon>Eukaryota</taxon>
        <taxon>Fungi</taxon>
        <taxon>Dikarya</taxon>
        <taxon>Ascomycota</taxon>
        <taxon>Pezizomycotina</taxon>
        <taxon>Dothideomycetes</taxon>
        <taxon>Pleosporomycetidae</taxon>
        <taxon>Pleosporales</taxon>
        <taxon>Massarineae</taxon>
        <taxon>Massarinaceae</taxon>
        <taxon>Massarina</taxon>
    </lineage>
</organism>
<feature type="domain" description="Amine oxidase" evidence="2">
    <location>
        <begin position="186"/>
        <end position="670"/>
    </location>
</feature>
<dbReference type="OrthoDB" id="7777654at2759"/>
<protein>
    <submittedName>
        <fullName evidence="3">L-amino acid oxidase-like protein LaoA</fullName>
    </submittedName>
</protein>
<keyword evidence="1" id="KW-0732">Signal</keyword>
<dbReference type="SUPFAM" id="SSF51905">
    <property type="entry name" value="FAD/NAD(P)-binding domain"/>
    <property type="match status" value="1"/>
</dbReference>
<feature type="signal peptide" evidence="1">
    <location>
        <begin position="1"/>
        <end position="22"/>
    </location>
</feature>
<dbReference type="PANTHER" id="PTHR10742:SF382">
    <property type="entry name" value="AMINE OXIDASE DOMAIN-CONTAINING PROTEIN"/>
    <property type="match status" value="1"/>
</dbReference>
<reference evidence="3" key="1">
    <citation type="journal article" date="2020" name="Stud. Mycol.">
        <title>101 Dothideomycetes genomes: a test case for predicting lifestyles and emergence of pathogens.</title>
        <authorList>
            <person name="Haridas S."/>
            <person name="Albert R."/>
            <person name="Binder M."/>
            <person name="Bloem J."/>
            <person name="Labutti K."/>
            <person name="Salamov A."/>
            <person name="Andreopoulos B."/>
            <person name="Baker S."/>
            <person name="Barry K."/>
            <person name="Bills G."/>
            <person name="Bluhm B."/>
            <person name="Cannon C."/>
            <person name="Castanera R."/>
            <person name="Culley D."/>
            <person name="Daum C."/>
            <person name="Ezra D."/>
            <person name="Gonzalez J."/>
            <person name="Henrissat B."/>
            <person name="Kuo A."/>
            <person name="Liang C."/>
            <person name="Lipzen A."/>
            <person name="Lutzoni F."/>
            <person name="Magnuson J."/>
            <person name="Mondo S."/>
            <person name="Nolan M."/>
            <person name="Ohm R."/>
            <person name="Pangilinan J."/>
            <person name="Park H.-J."/>
            <person name="Ramirez L."/>
            <person name="Alfaro M."/>
            <person name="Sun H."/>
            <person name="Tritt A."/>
            <person name="Yoshinaga Y."/>
            <person name="Zwiers L.-H."/>
            <person name="Turgeon B."/>
            <person name="Goodwin S."/>
            <person name="Spatafora J."/>
            <person name="Crous P."/>
            <person name="Grigoriev I."/>
        </authorList>
    </citation>
    <scope>NUCLEOTIDE SEQUENCE</scope>
    <source>
        <strain evidence="3">CBS 473.64</strain>
    </source>
</reference>
<accession>A0A6A6RW34</accession>
<dbReference type="GO" id="GO:0009063">
    <property type="term" value="P:amino acid catabolic process"/>
    <property type="evidence" value="ECO:0007669"/>
    <property type="project" value="TreeGrafter"/>
</dbReference>
<proteinExistence type="predicted"/>
<dbReference type="Gene3D" id="1.20.1440.240">
    <property type="match status" value="1"/>
</dbReference>
<feature type="chain" id="PRO_5025344321" evidence="1">
    <location>
        <begin position="23"/>
        <end position="703"/>
    </location>
</feature>
<evidence type="ECO:0000259" key="2">
    <source>
        <dbReference type="Pfam" id="PF01593"/>
    </source>
</evidence>
<evidence type="ECO:0000313" key="3">
    <source>
        <dbReference type="EMBL" id="KAF2638428.1"/>
    </source>
</evidence>
<gene>
    <name evidence="3" type="ORF">P280DRAFT_520437</name>
</gene>
<dbReference type="Gene3D" id="3.90.660.10">
    <property type="match status" value="1"/>
</dbReference>